<dbReference type="Proteomes" id="UP000549394">
    <property type="component" value="Unassembled WGS sequence"/>
</dbReference>
<comment type="function">
    <text evidence="9">Forms a complex with DNA polymerase epsilon subunit POLE3 and binds naked DNA, which is then incorporated into chromatin, aided by the nucleosome remodeling activity of ISWI/SNF2H and ACF1. Does not enhance nucleosome sliding activity of the ACF-5 ISWI chromatin remodeling complex.</text>
</comment>
<accession>A0A7I8VIR2</accession>
<dbReference type="GO" id="GO:0008623">
    <property type="term" value="C:CHRAC"/>
    <property type="evidence" value="ECO:0007669"/>
    <property type="project" value="TreeGrafter"/>
</dbReference>
<evidence type="ECO:0000256" key="9">
    <source>
        <dbReference type="ARBA" id="ARBA00059032"/>
    </source>
</evidence>
<dbReference type="GO" id="GO:0006338">
    <property type="term" value="P:chromatin remodeling"/>
    <property type="evidence" value="ECO:0007669"/>
    <property type="project" value="TreeGrafter"/>
</dbReference>
<proteinExistence type="predicted"/>
<evidence type="ECO:0000256" key="1">
    <source>
        <dbReference type="ARBA" id="ARBA00004123"/>
    </source>
</evidence>
<dbReference type="OrthoDB" id="1291358at2759"/>
<dbReference type="GO" id="GO:0046982">
    <property type="term" value="F:protein heterodimerization activity"/>
    <property type="evidence" value="ECO:0007669"/>
    <property type="project" value="InterPro"/>
</dbReference>
<dbReference type="Pfam" id="PF00808">
    <property type="entry name" value="CBFD_NFYB_HMF"/>
    <property type="match status" value="1"/>
</dbReference>
<evidence type="ECO:0000256" key="3">
    <source>
        <dbReference type="ARBA" id="ARBA00022679"/>
    </source>
</evidence>
<dbReference type="InterPro" id="IPR050568">
    <property type="entry name" value="Transcr_DNA_Rep_Reg"/>
</dbReference>
<sequence>MDETKLPNLGVSLFPLSRIRLIMKSSPDVSSISSDSLFLIGKATELFVEHLVEETYTNCPDKQKINYNDFADVVNKNEQLESFLLGLIIYYNMCYGISTLIVFLSVHNRCNTEKIKVQRGPGDKKKDE</sequence>
<evidence type="ECO:0000313" key="16">
    <source>
        <dbReference type="Proteomes" id="UP000549394"/>
    </source>
</evidence>
<keyword evidence="13" id="KW-1133">Transmembrane helix</keyword>
<organism evidence="15 16">
    <name type="scientific">Dimorphilus gyrociliatus</name>
    <dbReference type="NCBI Taxonomy" id="2664684"/>
    <lineage>
        <taxon>Eukaryota</taxon>
        <taxon>Metazoa</taxon>
        <taxon>Spiralia</taxon>
        <taxon>Lophotrochozoa</taxon>
        <taxon>Annelida</taxon>
        <taxon>Polychaeta</taxon>
        <taxon>Polychaeta incertae sedis</taxon>
        <taxon>Dinophilidae</taxon>
        <taxon>Dimorphilus</taxon>
    </lineage>
</organism>
<keyword evidence="3" id="KW-0808">Transferase</keyword>
<comment type="subunit">
    <text evidence="10">Heterodimer with POLE3; binds to DNA. Component of the CHRAC ISWI chromatin remodeling complex at least composed of SMARCA5/SNF2H, BAZ1A/ACF1, CHRAC1 and POLE3; the complex preferentially binds DNA through the CHRAC1-POLE3 heterodimer and possesses ATP-dependent nucleosome-remodeling activity. Within the complex, the heterodimer with POLE3 interacts with SMARCA5/SNF2H; the interaction is direct and enhances nucleosome sliding activity by the SMARCA5/SNF2H and BAZ1A/ACF1 interaction. Within the complex, the heterodimer with POLE3 interacts with BAZ1A/ACF1; the interactions are direct.</text>
</comment>
<dbReference type="SUPFAM" id="SSF47113">
    <property type="entry name" value="Histone-fold"/>
    <property type="match status" value="1"/>
</dbReference>
<keyword evidence="7" id="KW-0238">DNA-binding</keyword>
<keyword evidence="2" id="KW-0597">Phosphoprotein</keyword>
<protein>
    <recommendedName>
        <fullName evidence="11">Chromatin accessibility complex protein 1</fullName>
    </recommendedName>
    <alternativeName>
        <fullName evidence="12">DNA polymerase epsilon subunit p15</fullName>
    </alternativeName>
</protein>
<evidence type="ECO:0000256" key="4">
    <source>
        <dbReference type="ARBA" id="ARBA00022695"/>
    </source>
</evidence>
<dbReference type="PANTHER" id="PTHR10252">
    <property type="entry name" value="HISTONE-LIKE TRANSCRIPTION FACTOR CCAAT-RELATED"/>
    <property type="match status" value="1"/>
</dbReference>
<dbReference type="CDD" id="cd22924">
    <property type="entry name" value="HFD_CHRAC1-like"/>
    <property type="match status" value="1"/>
</dbReference>
<evidence type="ECO:0000256" key="6">
    <source>
        <dbReference type="ARBA" id="ARBA00023054"/>
    </source>
</evidence>
<evidence type="ECO:0000256" key="8">
    <source>
        <dbReference type="ARBA" id="ARBA00023242"/>
    </source>
</evidence>
<feature type="transmembrane region" description="Helical" evidence="13">
    <location>
        <begin position="83"/>
        <end position="106"/>
    </location>
</feature>
<comment type="subcellular location">
    <subcellularLocation>
        <location evidence="1">Nucleus</location>
    </subcellularLocation>
</comment>
<dbReference type="Gene3D" id="1.10.20.10">
    <property type="entry name" value="Histone, subunit A"/>
    <property type="match status" value="1"/>
</dbReference>
<name>A0A7I8VIR2_9ANNE</name>
<dbReference type="AlphaFoldDB" id="A0A7I8VIR2"/>
<dbReference type="GO" id="GO:0016779">
    <property type="term" value="F:nucleotidyltransferase activity"/>
    <property type="evidence" value="ECO:0007669"/>
    <property type="project" value="UniProtKB-KW"/>
</dbReference>
<keyword evidence="5" id="KW-0007">Acetylation</keyword>
<dbReference type="GO" id="GO:0006261">
    <property type="term" value="P:DNA-templated DNA replication"/>
    <property type="evidence" value="ECO:0007669"/>
    <property type="project" value="TreeGrafter"/>
</dbReference>
<evidence type="ECO:0000256" key="5">
    <source>
        <dbReference type="ARBA" id="ARBA00022990"/>
    </source>
</evidence>
<dbReference type="InterPro" id="IPR009072">
    <property type="entry name" value="Histone-fold"/>
</dbReference>
<dbReference type="PANTHER" id="PTHR10252:SF54">
    <property type="entry name" value="CHROMATIN ACCESSIBILITY COMPLEX PROTEIN 1"/>
    <property type="match status" value="1"/>
</dbReference>
<evidence type="ECO:0000256" key="2">
    <source>
        <dbReference type="ARBA" id="ARBA00022553"/>
    </source>
</evidence>
<feature type="domain" description="Transcription factor CBF/NF-Y/archaeal histone" evidence="14">
    <location>
        <begin position="14"/>
        <end position="64"/>
    </location>
</feature>
<keyword evidence="6" id="KW-0175">Coiled coil</keyword>
<dbReference type="FunFam" id="1.10.20.10:FF:000048">
    <property type="entry name" value="Chromatin accessibility complex subunit 1"/>
    <property type="match status" value="1"/>
</dbReference>
<dbReference type="EMBL" id="CAJFCJ010000005">
    <property type="protein sequence ID" value="CAD5114448.1"/>
    <property type="molecule type" value="Genomic_DNA"/>
</dbReference>
<evidence type="ECO:0000256" key="12">
    <source>
        <dbReference type="ARBA" id="ARBA00083235"/>
    </source>
</evidence>
<keyword evidence="8" id="KW-0539">Nucleus</keyword>
<evidence type="ECO:0000256" key="7">
    <source>
        <dbReference type="ARBA" id="ARBA00023125"/>
    </source>
</evidence>
<evidence type="ECO:0000256" key="11">
    <source>
        <dbReference type="ARBA" id="ARBA00071805"/>
    </source>
</evidence>
<keyword evidence="4" id="KW-0548">Nucleotidyltransferase</keyword>
<dbReference type="GO" id="GO:0003677">
    <property type="term" value="F:DNA binding"/>
    <property type="evidence" value="ECO:0007669"/>
    <property type="project" value="UniProtKB-KW"/>
</dbReference>
<gene>
    <name evidence="15" type="ORF">DGYR_LOCUS3288</name>
</gene>
<reference evidence="15 16" key="1">
    <citation type="submission" date="2020-08" db="EMBL/GenBank/DDBJ databases">
        <authorList>
            <person name="Hejnol A."/>
        </authorList>
    </citation>
    <scope>NUCLEOTIDE SEQUENCE [LARGE SCALE GENOMIC DNA]</scope>
</reference>
<evidence type="ECO:0000256" key="10">
    <source>
        <dbReference type="ARBA" id="ARBA00062516"/>
    </source>
</evidence>
<keyword evidence="13" id="KW-0812">Transmembrane</keyword>
<dbReference type="InterPro" id="IPR003958">
    <property type="entry name" value="CBFA_NFYB_domain"/>
</dbReference>
<evidence type="ECO:0000313" key="15">
    <source>
        <dbReference type="EMBL" id="CAD5114448.1"/>
    </source>
</evidence>
<keyword evidence="16" id="KW-1185">Reference proteome</keyword>
<evidence type="ECO:0000256" key="13">
    <source>
        <dbReference type="SAM" id="Phobius"/>
    </source>
</evidence>
<keyword evidence="13" id="KW-0472">Membrane</keyword>
<evidence type="ECO:0000259" key="14">
    <source>
        <dbReference type="Pfam" id="PF00808"/>
    </source>
</evidence>
<comment type="caution">
    <text evidence="15">The sequence shown here is derived from an EMBL/GenBank/DDBJ whole genome shotgun (WGS) entry which is preliminary data.</text>
</comment>